<dbReference type="RefSeq" id="WP_209365497.1">
    <property type="nucleotide sequence ID" value="NZ_CP046956.1"/>
</dbReference>
<reference evidence="3 4" key="1">
    <citation type="submission" date="2019-12" db="EMBL/GenBank/DDBJ databases">
        <title>The whole genome sequencing of a strain isolated from a Mars analog, Dalangtan Playa.</title>
        <authorList>
            <person name="Huang T."/>
        </authorList>
    </citation>
    <scope>NUCLEOTIDE SEQUENCE [LARGE SCALE GENOMIC DNA]</scope>
    <source>
        <strain evidence="3 4">DP4-553-S</strain>
    </source>
</reference>
<feature type="domain" description="YvlB/LiaX N-terminal" evidence="2">
    <location>
        <begin position="3"/>
        <end position="33"/>
    </location>
</feature>
<name>A0ABX7VTS7_9BACI</name>
<dbReference type="EMBL" id="CP046956">
    <property type="protein sequence ID" value="QTN00358.1"/>
    <property type="molecule type" value="Genomic_DNA"/>
</dbReference>
<dbReference type="PIRSF" id="PIRSF012569">
    <property type="entry name" value="UCP012569"/>
    <property type="match status" value="1"/>
</dbReference>
<dbReference type="InterPro" id="IPR016599">
    <property type="entry name" value="UCP012569"/>
</dbReference>
<gene>
    <name evidence="3" type="ORF">ERJ70_14250</name>
</gene>
<feature type="domain" description="DUF4097" evidence="1">
    <location>
        <begin position="105"/>
        <end position="327"/>
    </location>
</feature>
<dbReference type="Pfam" id="PF13349">
    <property type="entry name" value="DUF4097"/>
    <property type="match status" value="1"/>
</dbReference>
<accession>A0ABX7VTS7</accession>
<dbReference type="InterPro" id="IPR053959">
    <property type="entry name" value="YvlB/LiaX_N"/>
</dbReference>
<dbReference type="Proteomes" id="UP000665043">
    <property type="component" value="Chromosome"/>
</dbReference>
<dbReference type="InterPro" id="IPR025164">
    <property type="entry name" value="Toastrack_DUF4097"/>
</dbReference>
<evidence type="ECO:0000313" key="4">
    <source>
        <dbReference type="Proteomes" id="UP000665043"/>
    </source>
</evidence>
<organism evidence="3 4">
    <name type="scientific">Sediminibacillus dalangtanensis</name>
    <dbReference type="NCBI Taxonomy" id="2729421"/>
    <lineage>
        <taxon>Bacteria</taxon>
        <taxon>Bacillati</taxon>
        <taxon>Bacillota</taxon>
        <taxon>Bacilli</taxon>
        <taxon>Bacillales</taxon>
        <taxon>Bacillaceae</taxon>
        <taxon>Sediminibacillus</taxon>
    </lineage>
</organism>
<dbReference type="Pfam" id="PF22746">
    <property type="entry name" value="SHOCT-like_DUF2089-C"/>
    <property type="match status" value="1"/>
</dbReference>
<evidence type="ECO:0000313" key="3">
    <source>
        <dbReference type="EMBL" id="QTN00358.1"/>
    </source>
</evidence>
<proteinExistence type="predicted"/>
<evidence type="ECO:0000259" key="2">
    <source>
        <dbReference type="Pfam" id="PF22746"/>
    </source>
</evidence>
<sequence>MKEERKKILKMVEDGLISSEEAEKLLDSLDEAEKAEQQQNAVSTKVNWEEGDTQQQYKAKANKKSSFFGFVEEAFQKIKNVDLDLNFGKNYEVSHIFHHHSAVFQDIDIDIANGNVTIQPWNETDIRVECKAKVYQVDNQEQAREKFYKEAVFLLDEDRLQFYLQSQQVKAEVIVKVPERSYRKAAVKLFNGSFFGEELTGDRFQVKSTNGSINLSESNGTVLEVETANGTINISDGRWEVADMETINGKINVDGTFEKIDAQLVNGSISCLWQEGLQPKSGFFKTTTGSVRLVLPDQLWIDGKAETKIGNIHCDLAHYQVIEEKKEVINRSLHFVVNQEKETEPFYLEAETKTGSIWMLPTK</sequence>
<keyword evidence="4" id="KW-1185">Reference proteome</keyword>
<evidence type="ECO:0000259" key="1">
    <source>
        <dbReference type="Pfam" id="PF13349"/>
    </source>
</evidence>
<protein>
    <submittedName>
        <fullName evidence="3">DUF4097 family beta strand repeat protein</fullName>
    </submittedName>
</protein>